<gene>
    <name evidence="15" type="ORF">F3Y22_tig00110287pilonHSYRG00039</name>
</gene>
<evidence type="ECO:0000313" key="16">
    <source>
        <dbReference type="Proteomes" id="UP000436088"/>
    </source>
</evidence>
<dbReference type="SMART" id="SM00856">
    <property type="entry name" value="PMEI"/>
    <property type="match status" value="1"/>
</dbReference>
<feature type="domain" description="Pectinesterase inhibitor" evidence="14">
    <location>
        <begin position="58"/>
        <end position="212"/>
    </location>
</feature>
<dbReference type="CDD" id="cd15798">
    <property type="entry name" value="PMEI-like_3"/>
    <property type="match status" value="1"/>
</dbReference>
<dbReference type="InterPro" id="IPR035513">
    <property type="entry name" value="Invertase/methylesterase_inhib"/>
</dbReference>
<reference evidence="15" key="1">
    <citation type="submission" date="2019-09" db="EMBL/GenBank/DDBJ databases">
        <title>Draft genome information of white flower Hibiscus syriacus.</title>
        <authorList>
            <person name="Kim Y.-M."/>
        </authorList>
    </citation>
    <scope>NUCLEOTIDE SEQUENCE [LARGE SCALE GENOMIC DNA]</scope>
    <source>
        <strain evidence="15">YM2019G1</strain>
    </source>
</reference>
<dbReference type="SUPFAM" id="SSF51126">
    <property type="entry name" value="Pectin lyase-like"/>
    <property type="match status" value="1"/>
</dbReference>
<keyword evidence="6" id="KW-0134">Cell wall</keyword>
<dbReference type="PROSITE" id="PS00503">
    <property type="entry name" value="PECTINESTERASE_2"/>
    <property type="match status" value="1"/>
</dbReference>
<dbReference type="NCBIfam" id="TIGR01614">
    <property type="entry name" value="PME_inhib"/>
    <property type="match status" value="1"/>
</dbReference>
<dbReference type="SUPFAM" id="SSF101148">
    <property type="entry name" value="Plant invertase/pectin methylesterase inhibitor"/>
    <property type="match status" value="1"/>
</dbReference>
<feature type="compositionally biased region" description="Basic and acidic residues" evidence="12">
    <location>
        <begin position="762"/>
        <end position="799"/>
    </location>
</feature>
<feature type="active site" evidence="11">
    <location>
        <position position="589"/>
    </location>
</feature>
<organism evidence="15 16">
    <name type="scientific">Hibiscus syriacus</name>
    <name type="common">Rose of Sharon</name>
    <dbReference type="NCBI Taxonomy" id="106335"/>
    <lineage>
        <taxon>Eukaryota</taxon>
        <taxon>Viridiplantae</taxon>
        <taxon>Streptophyta</taxon>
        <taxon>Embryophyta</taxon>
        <taxon>Tracheophyta</taxon>
        <taxon>Spermatophyta</taxon>
        <taxon>Magnoliopsida</taxon>
        <taxon>eudicotyledons</taxon>
        <taxon>Gunneridae</taxon>
        <taxon>Pentapetalae</taxon>
        <taxon>rosids</taxon>
        <taxon>malvids</taxon>
        <taxon>Malvales</taxon>
        <taxon>Malvaceae</taxon>
        <taxon>Malvoideae</taxon>
        <taxon>Hibiscus</taxon>
    </lineage>
</organism>
<evidence type="ECO:0000256" key="7">
    <source>
        <dbReference type="ARBA" id="ARBA00022525"/>
    </source>
</evidence>
<accession>A0A6A3B6V8</accession>
<sequence>MAGPEEDSQGTKRIAIIAVSSCLLVAMVIAVTVGVSINDENGSDGSTTNGNKNAQISSSKKAIELICEPTEFKGTCQEQLEEEAGNKTDVKDLVRAAFKATMKHVSRAVENSTHLRELEKDPGTKSALDACKILLNYTVVELEKSFDLVERLDVTNVKRLLADLKIWLSATIANQQACLDGFKKTKSKSHAFRKMKMFLNITMQLSRNGLAIACELEDQLQHLEDAGVFTRRRLLQDDDDRLPVLGHSDWTSFREKNEAWNRRRLLQDEDMLPVLGHSDWTSFREKNEAWNRRRLFQDDDKLPVLGHSDWTSFREKNRAWNRRRLLQDDDRLPVLGHSDWTSFREKNEAWNRRRLLQDDDGLPVLGHSDWTSFREKNEAWNRRRLLQDEDGLPVLGHSDWTSFREKNEAWNRRLLLEDIEQRMPQSARRLLSTDLKPDLVVAKDGSGDCKTLNEAKQKIPRRSTKPYVVYVKEGVYAENVEITSDITHLALVGDGKEKTRITGSISTGPDGNPTTYFTATFGIDGNNFVAKNIAFENTAGPLKAQAVAVRVQSEDSVFFNCSIDGYQDTLYAFTKRQFYRDCTISGTIDFVFGDASVIFQNCTFLVRKPQNGQQNVITASKRSDHKEPTGIVIHGGQILPAPELAPVKGQFPVYLGRPWGSLSTAVIMETYIDDMVHPEGWTSWESSSGTQTCTYLEFKNRGPGASTNNRVKWPGVKILSENDAAKYLPPKFFAIGDDWIKETGIPYTATFDVSNEAEGEKAGVDLEKQKLGQQLEKQKEKYEKEQKKEEKKKNKDMKKQKNKNKHKHKNKNKAIKNDA</sequence>
<comment type="similarity">
    <text evidence="3">In the N-terminal section; belongs to the PMEI family.</text>
</comment>
<evidence type="ECO:0000256" key="1">
    <source>
        <dbReference type="ARBA" id="ARBA00004191"/>
    </source>
</evidence>
<proteinExistence type="inferred from homology"/>
<comment type="similarity">
    <text evidence="4">In the C-terminal section; belongs to the pectinesterase family.</text>
</comment>
<dbReference type="InterPro" id="IPR012334">
    <property type="entry name" value="Pectin_lyas_fold"/>
</dbReference>
<evidence type="ECO:0000256" key="6">
    <source>
        <dbReference type="ARBA" id="ARBA00022512"/>
    </source>
</evidence>
<dbReference type="Pfam" id="PF01095">
    <property type="entry name" value="Pectinesterase"/>
    <property type="match status" value="1"/>
</dbReference>
<dbReference type="InterPro" id="IPR006501">
    <property type="entry name" value="Pectinesterase_inhib_dom"/>
</dbReference>
<keyword evidence="13" id="KW-1133">Transmembrane helix</keyword>
<dbReference type="GO" id="GO:0045490">
    <property type="term" value="P:pectin catabolic process"/>
    <property type="evidence" value="ECO:0007669"/>
    <property type="project" value="UniProtKB-UniPathway"/>
</dbReference>
<dbReference type="GO" id="GO:0004857">
    <property type="term" value="F:enzyme inhibitor activity"/>
    <property type="evidence" value="ECO:0007669"/>
    <property type="project" value="InterPro"/>
</dbReference>
<dbReference type="UniPathway" id="UPA00545">
    <property type="reaction ID" value="UER00823"/>
</dbReference>
<evidence type="ECO:0000256" key="9">
    <source>
        <dbReference type="ARBA" id="ARBA00023085"/>
    </source>
</evidence>
<dbReference type="Proteomes" id="UP000436088">
    <property type="component" value="Unassembled WGS sequence"/>
</dbReference>
<dbReference type="InterPro" id="IPR011050">
    <property type="entry name" value="Pectin_lyase_fold/virulence"/>
</dbReference>
<dbReference type="Pfam" id="PF04043">
    <property type="entry name" value="PMEI"/>
    <property type="match status" value="1"/>
</dbReference>
<evidence type="ECO:0000256" key="5">
    <source>
        <dbReference type="ARBA" id="ARBA00013229"/>
    </source>
</evidence>
<dbReference type="FunFam" id="1.20.140.40:FF:000001">
    <property type="entry name" value="Pectinesterase"/>
    <property type="match status" value="1"/>
</dbReference>
<evidence type="ECO:0000256" key="13">
    <source>
        <dbReference type="SAM" id="Phobius"/>
    </source>
</evidence>
<comment type="caution">
    <text evidence="15">The sequence shown here is derived from an EMBL/GenBank/DDBJ whole genome shotgun (WGS) entry which is preliminary data.</text>
</comment>
<dbReference type="InterPro" id="IPR033131">
    <property type="entry name" value="Pectinesterase_Asp_AS"/>
</dbReference>
<dbReference type="OrthoDB" id="963821at2759"/>
<keyword evidence="8" id="KW-0378">Hydrolase</keyword>
<evidence type="ECO:0000256" key="2">
    <source>
        <dbReference type="ARBA" id="ARBA00005184"/>
    </source>
</evidence>
<feature type="region of interest" description="Disordered" evidence="12">
    <location>
        <begin position="762"/>
        <end position="819"/>
    </location>
</feature>
<dbReference type="FunFam" id="2.160.20.10:FF:000029">
    <property type="entry name" value="Pectinesterase 4"/>
    <property type="match status" value="1"/>
</dbReference>
<feature type="compositionally biased region" description="Basic residues" evidence="12">
    <location>
        <begin position="800"/>
        <end position="819"/>
    </location>
</feature>
<keyword evidence="16" id="KW-1185">Reference proteome</keyword>
<dbReference type="PANTHER" id="PTHR31707">
    <property type="entry name" value="PECTINESTERASE"/>
    <property type="match status" value="1"/>
</dbReference>
<dbReference type="EC" id="3.1.1.11" evidence="5"/>
<dbReference type="GO" id="GO:0042545">
    <property type="term" value="P:cell wall modification"/>
    <property type="evidence" value="ECO:0007669"/>
    <property type="project" value="InterPro"/>
</dbReference>
<evidence type="ECO:0000256" key="10">
    <source>
        <dbReference type="ARBA" id="ARBA00023316"/>
    </source>
</evidence>
<evidence type="ECO:0000313" key="15">
    <source>
        <dbReference type="EMBL" id="KAE8711528.1"/>
    </source>
</evidence>
<dbReference type="Gene3D" id="1.20.140.40">
    <property type="entry name" value="Invertase/pectin methylesterase inhibitor family protein"/>
    <property type="match status" value="1"/>
</dbReference>
<evidence type="ECO:0000256" key="12">
    <source>
        <dbReference type="SAM" id="MobiDB-lite"/>
    </source>
</evidence>
<evidence type="ECO:0000256" key="11">
    <source>
        <dbReference type="PROSITE-ProRule" id="PRU10040"/>
    </source>
</evidence>
<name>A0A6A3B6V8_HIBSY</name>
<evidence type="ECO:0000256" key="4">
    <source>
        <dbReference type="ARBA" id="ARBA00007786"/>
    </source>
</evidence>
<dbReference type="GO" id="GO:0030599">
    <property type="term" value="F:pectinesterase activity"/>
    <property type="evidence" value="ECO:0007669"/>
    <property type="project" value="UniProtKB-EC"/>
</dbReference>
<protein>
    <recommendedName>
        <fullName evidence="5">pectinesterase</fullName>
        <ecNumber evidence="5">3.1.1.11</ecNumber>
    </recommendedName>
</protein>
<evidence type="ECO:0000259" key="14">
    <source>
        <dbReference type="SMART" id="SM00856"/>
    </source>
</evidence>
<dbReference type="Gene3D" id="2.160.20.10">
    <property type="entry name" value="Single-stranded right-handed beta-helix, Pectin lyase-like"/>
    <property type="match status" value="1"/>
</dbReference>
<comment type="subcellular location">
    <subcellularLocation>
        <location evidence="1">Secreted</location>
        <location evidence="1">Cell wall</location>
    </subcellularLocation>
</comment>
<keyword evidence="9" id="KW-0063">Aspartyl esterase</keyword>
<keyword evidence="7" id="KW-0964">Secreted</keyword>
<feature type="transmembrane region" description="Helical" evidence="13">
    <location>
        <begin position="14"/>
        <end position="37"/>
    </location>
</feature>
<dbReference type="EMBL" id="VEPZ02000911">
    <property type="protein sequence ID" value="KAE8711528.1"/>
    <property type="molecule type" value="Genomic_DNA"/>
</dbReference>
<keyword evidence="10" id="KW-0961">Cell wall biogenesis/degradation</keyword>
<comment type="pathway">
    <text evidence="2">Glycan metabolism; pectin degradation; 2-dehydro-3-deoxy-D-gluconate from pectin: step 1/5.</text>
</comment>
<keyword evidence="13" id="KW-0472">Membrane</keyword>
<dbReference type="AlphaFoldDB" id="A0A6A3B6V8"/>
<keyword evidence="13" id="KW-0812">Transmembrane</keyword>
<dbReference type="InterPro" id="IPR000070">
    <property type="entry name" value="Pectinesterase_cat"/>
</dbReference>
<evidence type="ECO:0000256" key="3">
    <source>
        <dbReference type="ARBA" id="ARBA00006027"/>
    </source>
</evidence>
<evidence type="ECO:0000256" key="8">
    <source>
        <dbReference type="ARBA" id="ARBA00022801"/>
    </source>
</evidence>